<dbReference type="SUPFAM" id="SSF141678">
    <property type="entry name" value="MAL13P1.257-like"/>
    <property type="match status" value="1"/>
</dbReference>
<dbReference type="PANTHER" id="PTHR12857">
    <property type="entry name" value="CXXC MOTIF CONTAINING ZINC BINDING PROTEIN"/>
    <property type="match status" value="1"/>
</dbReference>
<accession>A0A9J6CFK3</accession>
<evidence type="ECO:0000313" key="4">
    <source>
        <dbReference type="EMBL" id="KAG5680687.1"/>
    </source>
</evidence>
<evidence type="ECO:0000256" key="3">
    <source>
        <dbReference type="ARBA" id="ARBA00022833"/>
    </source>
</evidence>
<keyword evidence="5" id="KW-1185">Reference proteome</keyword>
<evidence type="ECO:0008006" key="6">
    <source>
        <dbReference type="Google" id="ProtNLM"/>
    </source>
</evidence>
<evidence type="ECO:0000256" key="2">
    <source>
        <dbReference type="ARBA" id="ARBA00022723"/>
    </source>
</evidence>
<comment type="similarity">
    <text evidence="1">Belongs to the UPF0587 family.</text>
</comment>
<dbReference type="Pfam" id="PF05907">
    <property type="entry name" value="CXXC_Zn-b_euk"/>
    <property type="match status" value="1"/>
</dbReference>
<dbReference type="EMBL" id="JADBJN010000001">
    <property type="protein sequence ID" value="KAG5680687.1"/>
    <property type="molecule type" value="Genomic_DNA"/>
</dbReference>
<comment type="caution">
    <text evidence="4">The sequence shown here is derived from an EMBL/GenBank/DDBJ whole genome shotgun (WGS) entry which is preliminary data.</text>
</comment>
<proteinExistence type="inferred from homology"/>
<dbReference type="InterPro" id="IPR008584">
    <property type="entry name" value="CXXC_Zn-binding_euk"/>
</dbReference>
<keyword evidence="3" id="KW-0862">Zinc</keyword>
<organism evidence="4 5">
    <name type="scientific">Polypedilum vanderplanki</name>
    <name type="common">Sleeping chironomid midge</name>
    <dbReference type="NCBI Taxonomy" id="319348"/>
    <lineage>
        <taxon>Eukaryota</taxon>
        <taxon>Metazoa</taxon>
        <taxon>Ecdysozoa</taxon>
        <taxon>Arthropoda</taxon>
        <taxon>Hexapoda</taxon>
        <taxon>Insecta</taxon>
        <taxon>Pterygota</taxon>
        <taxon>Neoptera</taxon>
        <taxon>Endopterygota</taxon>
        <taxon>Diptera</taxon>
        <taxon>Nematocera</taxon>
        <taxon>Chironomoidea</taxon>
        <taxon>Chironomidae</taxon>
        <taxon>Chironominae</taxon>
        <taxon>Polypedilum</taxon>
        <taxon>Polypedilum</taxon>
    </lineage>
</organism>
<keyword evidence="2" id="KW-0479">Metal-binding</keyword>
<name>A0A9J6CFK3_POLVA</name>
<evidence type="ECO:0000256" key="1">
    <source>
        <dbReference type="ARBA" id="ARBA00007818"/>
    </source>
</evidence>
<dbReference type="AlphaFoldDB" id="A0A9J6CFK3"/>
<gene>
    <name evidence="4" type="ORF">PVAND_010180</name>
</gene>
<dbReference type="GO" id="GO:0008270">
    <property type="term" value="F:zinc ion binding"/>
    <property type="evidence" value="ECO:0007669"/>
    <property type="project" value="TreeGrafter"/>
</dbReference>
<dbReference type="PANTHER" id="PTHR12857:SF0">
    <property type="entry name" value="CXXC MOTIF CONTAINING ZINC BINDING PROTEIN"/>
    <property type="match status" value="1"/>
</dbReference>
<dbReference type="Proteomes" id="UP001107558">
    <property type="component" value="Chromosome 1"/>
</dbReference>
<evidence type="ECO:0000313" key="5">
    <source>
        <dbReference type="Proteomes" id="UP001107558"/>
    </source>
</evidence>
<protein>
    <recommendedName>
        <fullName evidence="6">CXXC motif containing zinc binding protein</fullName>
    </recommendedName>
</protein>
<dbReference type="OrthoDB" id="10248838at2759"/>
<sequence length="164" mass="18944">MVKIGLQISCMFENIEELKTEPNYSYFFKLRCNNCGESDDKWHSICEEERFQEDTRNPKGFNFVIKCKMCSRDNTIDIVEQSAVSYTEEDVGKFKTIVQLECRGIEPTAFEPREGFIAKAIDNGNTFENVEIDETGDWADFDEKNNNSVAISEFKSQFVKIKGK</sequence>
<reference evidence="4" key="1">
    <citation type="submission" date="2021-03" db="EMBL/GenBank/DDBJ databases">
        <title>Chromosome level genome of the anhydrobiotic midge Polypedilum vanderplanki.</title>
        <authorList>
            <person name="Yoshida Y."/>
            <person name="Kikawada T."/>
            <person name="Gusev O."/>
        </authorList>
    </citation>
    <scope>NUCLEOTIDE SEQUENCE</scope>
    <source>
        <strain evidence="4">NIAS01</strain>
        <tissue evidence="4">Whole body or cell culture</tissue>
    </source>
</reference>